<feature type="transmembrane region" description="Helical" evidence="15">
    <location>
        <begin position="640"/>
        <end position="661"/>
    </location>
</feature>
<evidence type="ECO:0000313" key="18">
    <source>
        <dbReference type="EMBL" id="KAF0026137.1"/>
    </source>
</evidence>
<dbReference type="SUPFAM" id="SSF54791">
    <property type="entry name" value="Eukaryotic type KH-domain (KH-domain type I)"/>
    <property type="match status" value="3"/>
</dbReference>
<feature type="domain" description="K Homology" evidence="17">
    <location>
        <begin position="353"/>
        <end position="423"/>
    </location>
</feature>
<evidence type="ECO:0000256" key="3">
    <source>
        <dbReference type="ARBA" id="ARBA00022490"/>
    </source>
</evidence>
<reference evidence="18 19" key="1">
    <citation type="submission" date="2019-06" db="EMBL/GenBank/DDBJ databases">
        <title>Draft genomes of female and male turbot (Scophthalmus maximus).</title>
        <authorList>
            <person name="Xu H."/>
            <person name="Xu X.-W."/>
            <person name="Shao C."/>
            <person name="Chen S."/>
        </authorList>
    </citation>
    <scope>NUCLEOTIDE SEQUENCE [LARGE SCALE GENOMIC DNA]</scope>
    <source>
        <strain evidence="18">Ysfricsl-2016a</strain>
        <tissue evidence="18">Blood</tissue>
    </source>
</reference>
<dbReference type="GO" id="GO:0005737">
    <property type="term" value="C:cytoplasm"/>
    <property type="evidence" value="ECO:0007669"/>
    <property type="project" value="UniProtKB-SubCell"/>
</dbReference>
<dbReference type="SMART" id="SM00322">
    <property type="entry name" value="KH"/>
    <property type="match status" value="3"/>
</dbReference>
<dbReference type="GO" id="GO:0003723">
    <property type="term" value="F:RNA binding"/>
    <property type="evidence" value="ECO:0007669"/>
    <property type="project" value="UniProtKB-UniRule"/>
</dbReference>
<evidence type="ECO:0000256" key="14">
    <source>
        <dbReference type="SAM" id="MobiDB-lite"/>
    </source>
</evidence>
<sequence>MIRSVTQNPRIDPNRASARHPTPILLDGRQPQHGLAVYLKGSPKADELTCVCVRPHCSGVLYALATQHPAQICTVICDKCCAQVTGLQEYNYTPSPSEDIPFQALSYLSPSMEPTKAQSEGGLNVTLTIRLLMHGKEVGSIIGKKGETVKKMREESGARINISEGNCPERIVTITGPTDTIFKAFAMIAYKFEEDIINSMSNSQATSKPPVTLRLVVPASQCGSLIGKGGSKIKEMRESTGAQVQVAGDMLPNSTERAVTISGTPEAIIQCVKQICVVMLESPPKGATIPYRPKPASTPVIFSGGQAYTIQGQYAIPHPDQLTKLHQLAMQQTPFTPLGQTTPAFPGLDASPPASTHELAIPNDLIGCIIGRQGTKINEIRQMSGAQIKIANAMEGSSERQITITGTPANISLAQYLINARPCGRSLLNMHDVAGPDVPRKPPGFNGFSLLCGLLIGLVMAIAPVMACPASCHCIEKSGMTVVQCVSRDLEKIPLDLPRDTVVLLLASNRITHIPNHAFRELHYLQELDLSNNEIETVDAAAFQGVSDSLLVLDLSNNRIQSVPKEAFARLRAKISLSNNPWHCECTLQEVLRELRLDPETVNEVICHTAVQEEYAGKPVIQVLDSGINFCNFHHKTTDVAMFVTMFGWFTMVIAYVIYYVRHNQEDARRHLEYLKSLPSSSQISKDFDTISTVL</sequence>
<evidence type="ECO:0000256" key="9">
    <source>
        <dbReference type="ARBA" id="ARBA00022989"/>
    </source>
</evidence>
<dbReference type="InterPro" id="IPR004087">
    <property type="entry name" value="KH_dom"/>
</dbReference>
<dbReference type="InterPro" id="IPR000372">
    <property type="entry name" value="LRRNT"/>
</dbReference>
<keyword evidence="9 15" id="KW-1133">Transmembrane helix</keyword>
<keyword evidence="5 15" id="KW-0812">Transmembrane</keyword>
<dbReference type="PANTHER" id="PTHR10288">
    <property type="entry name" value="KH DOMAIN CONTAINING RNA BINDING PROTEIN"/>
    <property type="match status" value="1"/>
</dbReference>
<evidence type="ECO:0000256" key="15">
    <source>
        <dbReference type="SAM" id="Phobius"/>
    </source>
</evidence>
<evidence type="ECO:0000256" key="10">
    <source>
        <dbReference type="ARBA" id="ARBA00023125"/>
    </source>
</evidence>
<dbReference type="Pfam" id="PF00560">
    <property type="entry name" value="LRR_1"/>
    <property type="match status" value="1"/>
</dbReference>
<gene>
    <name evidence="18" type="ORF">F2P81_020874</name>
</gene>
<proteinExistence type="inferred from homology"/>
<protein>
    <submittedName>
        <fullName evidence="18">Uncharacterized protein</fullName>
    </submittedName>
</protein>
<feature type="domain" description="K Homology" evidence="17">
    <location>
        <begin position="125"/>
        <end position="193"/>
    </location>
</feature>
<evidence type="ECO:0000256" key="4">
    <source>
        <dbReference type="ARBA" id="ARBA00022614"/>
    </source>
</evidence>
<keyword evidence="8 13" id="KW-0694">RNA-binding</keyword>
<dbReference type="FunFam" id="3.30.1370.10:FF:000003">
    <property type="entry name" value="poly(RC)-binding protein 2 isoform X1"/>
    <property type="match status" value="1"/>
</dbReference>
<dbReference type="SUPFAM" id="SSF52058">
    <property type="entry name" value="L domain-like"/>
    <property type="match status" value="1"/>
</dbReference>
<keyword evidence="11 15" id="KW-0472">Membrane</keyword>
<evidence type="ECO:0000256" key="7">
    <source>
        <dbReference type="ARBA" id="ARBA00022737"/>
    </source>
</evidence>
<evidence type="ECO:0000256" key="8">
    <source>
        <dbReference type="ARBA" id="ARBA00022884"/>
    </source>
</evidence>
<dbReference type="PROSITE" id="PS50084">
    <property type="entry name" value="KH_TYPE_1"/>
    <property type="match status" value="3"/>
</dbReference>
<organism evidence="18 19">
    <name type="scientific">Scophthalmus maximus</name>
    <name type="common">Turbot</name>
    <name type="synonym">Psetta maxima</name>
    <dbReference type="NCBI Taxonomy" id="52904"/>
    <lineage>
        <taxon>Eukaryota</taxon>
        <taxon>Metazoa</taxon>
        <taxon>Chordata</taxon>
        <taxon>Craniata</taxon>
        <taxon>Vertebrata</taxon>
        <taxon>Euteleostomi</taxon>
        <taxon>Actinopterygii</taxon>
        <taxon>Neopterygii</taxon>
        <taxon>Teleostei</taxon>
        <taxon>Neoteleostei</taxon>
        <taxon>Acanthomorphata</taxon>
        <taxon>Carangaria</taxon>
        <taxon>Pleuronectiformes</taxon>
        <taxon>Pleuronectoidei</taxon>
        <taxon>Scophthalmidae</taxon>
        <taxon>Scophthalmus</taxon>
    </lineage>
</organism>
<dbReference type="SMART" id="SM00369">
    <property type="entry name" value="LRR_TYP"/>
    <property type="match status" value="3"/>
</dbReference>
<feature type="domain" description="LRRNT" evidence="16">
    <location>
        <begin position="467"/>
        <end position="503"/>
    </location>
</feature>
<dbReference type="InterPro" id="IPR001611">
    <property type="entry name" value="Leu-rich_rpt"/>
</dbReference>
<dbReference type="PROSITE" id="PS51450">
    <property type="entry name" value="LRR"/>
    <property type="match status" value="2"/>
</dbReference>
<dbReference type="GO" id="GO:0003677">
    <property type="term" value="F:DNA binding"/>
    <property type="evidence" value="ECO:0007669"/>
    <property type="project" value="UniProtKB-KW"/>
</dbReference>
<dbReference type="Gene3D" id="3.80.10.10">
    <property type="entry name" value="Ribonuclease Inhibitor"/>
    <property type="match status" value="1"/>
</dbReference>
<dbReference type="Pfam" id="PF01462">
    <property type="entry name" value="LRRNT"/>
    <property type="match status" value="1"/>
</dbReference>
<keyword evidence="6" id="KW-0732">Signal</keyword>
<evidence type="ECO:0000256" key="1">
    <source>
        <dbReference type="ARBA" id="ARBA00004167"/>
    </source>
</evidence>
<dbReference type="SMART" id="SM00013">
    <property type="entry name" value="LRRNT"/>
    <property type="match status" value="1"/>
</dbReference>
<dbReference type="InterPro" id="IPR036612">
    <property type="entry name" value="KH_dom_type_1_sf"/>
</dbReference>
<evidence type="ECO:0000256" key="6">
    <source>
        <dbReference type="ARBA" id="ARBA00022729"/>
    </source>
</evidence>
<dbReference type="CDD" id="cd22522">
    <property type="entry name" value="KH-I_PCBP3_rpt3"/>
    <property type="match status" value="1"/>
</dbReference>
<evidence type="ECO:0000256" key="13">
    <source>
        <dbReference type="PROSITE-ProRule" id="PRU00117"/>
    </source>
</evidence>
<dbReference type="FunFam" id="3.30.1370.10:FF:000002">
    <property type="entry name" value="poly(RC)-binding protein 2 isoform X1"/>
    <property type="match status" value="1"/>
</dbReference>
<name>A0A6A4RZR3_SCOMX</name>
<comment type="subcellular location">
    <subcellularLocation>
        <location evidence="2">Cytoplasm</location>
    </subcellularLocation>
    <subcellularLocation>
        <location evidence="1">Membrane</location>
        <topology evidence="1">Single-pass membrane protein</topology>
    </subcellularLocation>
</comment>
<dbReference type="Gene3D" id="3.30.1370.10">
    <property type="entry name" value="K Homology domain, type 1"/>
    <property type="match status" value="3"/>
</dbReference>
<feature type="region of interest" description="Disordered" evidence="14">
    <location>
        <begin position="1"/>
        <end position="25"/>
    </location>
</feature>
<dbReference type="FunFam" id="3.80.10.10:FF:000069">
    <property type="entry name" value="leucine-rich repeat-containing protein 3B"/>
    <property type="match status" value="1"/>
</dbReference>
<evidence type="ECO:0000256" key="12">
    <source>
        <dbReference type="ARBA" id="ARBA00049658"/>
    </source>
</evidence>
<keyword evidence="10" id="KW-0238">DNA-binding</keyword>
<evidence type="ECO:0000259" key="17">
    <source>
        <dbReference type="SMART" id="SM00322"/>
    </source>
</evidence>
<dbReference type="CDD" id="cd22519">
    <property type="entry name" value="KH-I_PCBP3_rpt2"/>
    <property type="match status" value="1"/>
</dbReference>
<dbReference type="Pfam" id="PF13855">
    <property type="entry name" value="LRR_8"/>
    <property type="match status" value="1"/>
</dbReference>
<evidence type="ECO:0000313" key="19">
    <source>
        <dbReference type="Proteomes" id="UP000438429"/>
    </source>
</evidence>
<dbReference type="InterPro" id="IPR004088">
    <property type="entry name" value="KH_dom_type_1"/>
</dbReference>
<comment type="similarity">
    <text evidence="12">Belongs to the LRRC3 family.</text>
</comment>
<dbReference type="InterPro" id="IPR032675">
    <property type="entry name" value="LRR_dom_sf"/>
</dbReference>
<keyword evidence="7" id="KW-0677">Repeat</keyword>
<dbReference type="GO" id="GO:0016020">
    <property type="term" value="C:membrane"/>
    <property type="evidence" value="ECO:0007669"/>
    <property type="project" value="UniProtKB-SubCell"/>
</dbReference>
<feature type="domain" description="K Homology" evidence="17">
    <location>
        <begin position="209"/>
        <end position="280"/>
    </location>
</feature>
<keyword evidence="4" id="KW-0433">Leucine-rich repeat</keyword>
<evidence type="ECO:0000256" key="2">
    <source>
        <dbReference type="ARBA" id="ARBA00004496"/>
    </source>
</evidence>
<keyword evidence="3" id="KW-0963">Cytoplasm</keyword>
<accession>A0A6A4RZR3</accession>
<dbReference type="Pfam" id="PF00013">
    <property type="entry name" value="KH_1"/>
    <property type="match status" value="3"/>
</dbReference>
<dbReference type="AlphaFoldDB" id="A0A6A4RZR3"/>
<dbReference type="CDD" id="cd22516">
    <property type="entry name" value="KH-I_PCBP3_rpt1"/>
    <property type="match status" value="1"/>
</dbReference>
<dbReference type="EMBL" id="VEVO01000019">
    <property type="protein sequence ID" value="KAF0026137.1"/>
    <property type="molecule type" value="Genomic_DNA"/>
</dbReference>
<evidence type="ECO:0000256" key="5">
    <source>
        <dbReference type="ARBA" id="ARBA00022692"/>
    </source>
</evidence>
<evidence type="ECO:0000259" key="16">
    <source>
        <dbReference type="SMART" id="SM00013"/>
    </source>
</evidence>
<dbReference type="Proteomes" id="UP000438429">
    <property type="component" value="Unassembled WGS sequence"/>
</dbReference>
<evidence type="ECO:0000256" key="11">
    <source>
        <dbReference type="ARBA" id="ARBA00023136"/>
    </source>
</evidence>
<dbReference type="FunFam" id="3.30.1370.10:FF:000005">
    <property type="entry name" value="poly(RC)-binding protein 2 isoform X1"/>
    <property type="match status" value="1"/>
</dbReference>
<dbReference type="InterPro" id="IPR003591">
    <property type="entry name" value="Leu-rich_rpt_typical-subtyp"/>
</dbReference>
<comment type="caution">
    <text evidence="18">The sequence shown here is derived from an EMBL/GenBank/DDBJ whole genome shotgun (WGS) entry which is preliminary data.</text>
</comment>